<dbReference type="Gene3D" id="3.10.20.70">
    <property type="entry name" value="Glutamine synthetase, N-terminal domain"/>
    <property type="match status" value="1"/>
</dbReference>
<dbReference type="PANTHER" id="PTHR43785:SF12">
    <property type="entry name" value="TYPE-1 GLUTAMINE SYNTHETASE 2"/>
    <property type="match status" value="1"/>
</dbReference>
<dbReference type="SUPFAM" id="SSF54368">
    <property type="entry name" value="Glutamine synthetase, N-terminal domain"/>
    <property type="match status" value="1"/>
</dbReference>
<keyword evidence="5" id="KW-0067">ATP-binding</keyword>
<dbReference type="InterPro" id="IPR036651">
    <property type="entry name" value="Gln_synt_N_sf"/>
</dbReference>
<evidence type="ECO:0000256" key="4">
    <source>
        <dbReference type="ARBA" id="ARBA00022741"/>
    </source>
</evidence>
<dbReference type="PROSITE" id="PS51986">
    <property type="entry name" value="GS_BETA_GRASP"/>
    <property type="match status" value="1"/>
</dbReference>
<dbReference type="InterPro" id="IPR008146">
    <property type="entry name" value="Gln_synth_cat_dom"/>
</dbReference>
<dbReference type="AlphaFoldDB" id="A0A2T5VF99"/>
<name>A0A2T5VF99_9HYPH</name>
<comment type="similarity">
    <text evidence="8 9">Belongs to the glutamine synthetase family.</text>
</comment>
<keyword evidence="6" id="KW-0460">Magnesium</keyword>
<evidence type="ECO:0000313" key="12">
    <source>
        <dbReference type="EMBL" id="PTW62420.1"/>
    </source>
</evidence>
<dbReference type="Proteomes" id="UP000244081">
    <property type="component" value="Unassembled WGS sequence"/>
</dbReference>
<dbReference type="PROSITE" id="PS51987">
    <property type="entry name" value="GS_CATALYTIC"/>
    <property type="match status" value="1"/>
</dbReference>
<evidence type="ECO:0000256" key="6">
    <source>
        <dbReference type="ARBA" id="ARBA00022842"/>
    </source>
</evidence>
<evidence type="ECO:0000256" key="7">
    <source>
        <dbReference type="ARBA" id="ARBA00023231"/>
    </source>
</evidence>
<feature type="domain" description="GS catalytic" evidence="11">
    <location>
        <begin position="130"/>
        <end position="458"/>
    </location>
</feature>
<dbReference type="GO" id="GO:0006542">
    <property type="term" value="P:glutamine biosynthetic process"/>
    <property type="evidence" value="ECO:0007669"/>
    <property type="project" value="InterPro"/>
</dbReference>
<feature type="domain" description="GS beta-grasp" evidence="10">
    <location>
        <begin position="28"/>
        <end position="123"/>
    </location>
</feature>
<dbReference type="GO" id="GO:0005524">
    <property type="term" value="F:ATP binding"/>
    <property type="evidence" value="ECO:0007669"/>
    <property type="project" value="UniProtKB-KW"/>
</dbReference>
<evidence type="ECO:0000259" key="10">
    <source>
        <dbReference type="PROSITE" id="PS51986"/>
    </source>
</evidence>
<keyword evidence="13" id="KW-1185">Reference proteome</keyword>
<evidence type="ECO:0000259" key="11">
    <source>
        <dbReference type="PROSITE" id="PS51987"/>
    </source>
</evidence>
<evidence type="ECO:0000313" key="13">
    <source>
        <dbReference type="Proteomes" id="UP000244081"/>
    </source>
</evidence>
<dbReference type="EMBL" id="QAYG01000001">
    <property type="protein sequence ID" value="PTW62420.1"/>
    <property type="molecule type" value="Genomic_DNA"/>
</dbReference>
<evidence type="ECO:0000256" key="1">
    <source>
        <dbReference type="ARBA" id="ARBA00001946"/>
    </source>
</evidence>
<reference evidence="12 13" key="1">
    <citation type="submission" date="2018-04" db="EMBL/GenBank/DDBJ databases">
        <title>Genomic Encyclopedia of Archaeal and Bacterial Type Strains, Phase II (KMG-II): from individual species to whole genera.</title>
        <authorList>
            <person name="Goeker M."/>
        </authorList>
    </citation>
    <scope>NUCLEOTIDE SEQUENCE [LARGE SCALE GENOMIC DNA]</scope>
    <source>
        <strain evidence="12 13">DSM 23382</strain>
    </source>
</reference>
<proteinExistence type="inferred from homology"/>
<evidence type="ECO:0000256" key="8">
    <source>
        <dbReference type="PROSITE-ProRule" id="PRU01330"/>
    </source>
</evidence>
<comment type="caution">
    <text evidence="12">The sequence shown here is derived from an EMBL/GenBank/DDBJ whole genome shotgun (WGS) entry which is preliminary data.</text>
</comment>
<keyword evidence="3 12" id="KW-0436">Ligase</keyword>
<dbReference type="SUPFAM" id="SSF55931">
    <property type="entry name" value="Glutamine synthetase/guanido kinase"/>
    <property type="match status" value="1"/>
</dbReference>
<dbReference type="SMART" id="SM01230">
    <property type="entry name" value="Gln-synt_C"/>
    <property type="match status" value="1"/>
</dbReference>
<keyword evidence="7" id="KW-0535">Nitrogen fixation</keyword>
<dbReference type="Gene3D" id="3.30.590.10">
    <property type="entry name" value="Glutamine synthetase/guanido kinase, catalytic domain"/>
    <property type="match status" value="1"/>
</dbReference>
<comment type="function">
    <text evidence="2">Catalyzes the ATP-dependent biosynthesis of glutamine from glutamate and ammonia.</text>
</comment>
<dbReference type="InterPro" id="IPR027303">
    <property type="entry name" value="Gln_synth_gly_rich_site"/>
</dbReference>
<organism evidence="12 13">
    <name type="scientific">Breoghania corrubedonensis</name>
    <dbReference type="NCBI Taxonomy" id="665038"/>
    <lineage>
        <taxon>Bacteria</taxon>
        <taxon>Pseudomonadati</taxon>
        <taxon>Pseudomonadota</taxon>
        <taxon>Alphaproteobacteria</taxon>
        <taxon>Hyphomicrobiales</taxon>
        <taxon>Stappiaceae</taxon>
        <taxon>Breoghania</taxon>
    </lineage>
</organism>
<evidence type="ECO:0000256" key="3">
    <source>
        <dbReference type="ARBA" id="ARBA00022598"/>
    </source>
</evidence>
<dbReference type="GO" id="GO:0006598">
    <property type="term" value="P:polyamine catabolic process"/>
    <property type="evidence" value="ECO:0007669"/>
    <property type="project" value="TreeGrafter"/>
</dbReference>
<gene>
    <name evidence="12" type="ORF">C8N35_101463</name>
</gene>
<accession>A0A2T5VF99</accession>
<dbReference type="PANTHER" id="PTHR43785">
    <property type="entry name" value="GAMMA-GLUTAMYLPUTRESCINE SYNTHETASE"/>
    <property type="match status" value="1"/>
</dbReference>
<evidence type="ECO:0000256" key="5">
    <source>
        <dbReference type="ARBA" id="ARBA00022840"/>
    </source>
</evidence>
<sequence>MGPVARSDFRAPDGDMIEAAERFLAAHPDLDTVEVILPDTNGVLRGKWLPGSALTKIFEDGVAFPFSLFGLDVWGREVEETGLHIETGDKDGLCWPVAETLQLVPWAERETAQVLLSMFDREGAPFMIDPRHVLAGLCGRLRDFGVTATCAFELEFYLFEEAVDGKQPRPVFSTQRGPARQNMYALSDLEALMPLVDEIRRGADEQNIAADAAVSEAAPGQFELNLHHRRDPLTAADDAVLLRRLVTGVARKHGMKASFMAKPFVEWPGNGMHVHVSLEGAHGNIFADPEEGEERLGHAIAGLLETMQESQLLYISTFNGFRRMQPGSYAPTSITWGHDNRSVALRVPPGGPNSRRIEHRIAGADANPYLVLTGVLAGMLEGLEKKKDPPRAIAGNAYETRARRLTPWMDEAIDAFEKSKRMKRAVGKEMHKTLTAIKREELTAFGREISTLERETYL</sequence>
<keyword evidence="4" id="KW-0547">Nucleotide-binding</keyword>
<comment type="cofactor">
    <cofactor evidence="1">
        <name>Mg(2+)</name>
        <dbReference type="ChEBI" id="CHEBI:18420"/>
    </cofactor>
</comment>
<dbReference type="InterPro" id="IPR008147">
    <property type="entry name" value="Gln_synt_N"/>
</dbReference>
<dbReference type="Pfam" id="PF00120">
    <property type="entry name" value="Gln-synt_C"/>
    <property type="match status" value="1"/>
</dbReference>
<evidence type="ECO:0000256" key="2">
    <source>
        <dbReference type="ARBA" id="ARBA00003117"/>
    </source>
</evidence>
<dbReference type="OrthoDB" id="9807095at2"/>
<protein>
    <submittedName>
        <fullName evidence="12">Glutamate--putrescine ligase</fullName>
    </submittedName>
</protein>
<evidence type="ECO:0000256" key="9">
    <source>
        <dbReference type="RuleBase" id="RU000384"/>
    </source>
</evidence>
<dbReference type="PROSITE" id="PS00181">
    <property type="entry name" value="GLNA_ATP"/>
    <property type="match status" value="1"/>
</dbReference>
<dbReference type="GO" id="GO:0004356">
    <property type="term" value="F:glutamine synthetase activity"/>
    <property type="evidence" value="ECO:0007669"/>
    <property type="project" value="InterPro"/>
</dbReference>
<dbReference type="InterPro" id="IPR014746">
    <property type="entry name" value="Gln_synth/guanido_kin_cat_dom"/>
</dbReference>